<sequence>MTSGERRSAAGSTAARAARARSRRAEPPPVVAISVGCPSGVGPEVAVAGAASVAGVRCVLVGDEATLRRAARLVRVAARRLVVVDGRAAVDRLAPGEIGLWAGSTRLSRPSAFGRPEAEDGAAQLAWIDEATDLVRGGVAAALVTGPASKHAIATSGAPGSADFLGHTEHLGRRLRAREVTMAFASGKLVTALVTTHLPLRDVPDAVSPREVARAAVWLARLLADLGREAPRVAVAALNPHAGEGGLLGDEERARIAPGIRLAARRLARSGPAAELSGPVGAETAFRLAASGALDGVVAMYHDQATIPCKLLGFGEAVNVTLGLPIVRTSVDHGTAYDRAGTGGADARGMREAIALAARLAAAR</sequence>
<organism evidence="5 6">
    <name type="scientific">Sorangium cellulosum</name>
    <name type="common">Polyangium cellulosum</name>
    <dbReference type="NCBI Taxonomy" id="56"/>
    <lineage>
        <taxon>Bacteria</taxon>
        <taxon>Pseudomonadati</taxon>
        <taxon>Myxococcota</taxon>
        <taxon>Polyangia</taxon>
        <taxon>Polyangiales</taxon>
        <taxon>Polyangiaceae</taxon>
        <taxon>Sorangium</taxon>
    </lineage>
</organism>
<evidence type="ECO:0000256" key="2">
    <source>
        <dbReference type="ARBA" id="ARBA00023002"/>
    </source>
</evidence>
<dbReference type="InterPro" id="IPR005255">
    <property type="entry name" value="PdxA_fam"/>
</dbReference>
<evidence type="ECO:0000313" key="6">
    <source>
        <dbReference type="Proteomes" id="UP000295781"/>
    </source>
</evidence>
<name>A0A4P2Q7Z0_SORCE</name>
<dbReference type="Gene3D" id="3.40.718.10">
    <property type="entry name" value="Isopropylmalate Dehydrogenase"/>
    <property type="match status" value="1"/>
</dbReference>
<keyword evidence="1" id="KW-0479">Metal-binding</keyword>
<dbReference type="GO" id="GO:0050570">
    <property type="term" value="F:4-hydroxythreonine-4-phosphate dehydrogenase activity"/>
    <property type="evidence" value="ECO:0007669"/>
    <property type="project" value="UniProtKB-EC"/>
</dbReference>
<evidence type="ECO:0000256" key="3">
    <source>
        <dbReference type="ARBA" id="ARBA00023027"/>
    </source>
</evidence>
<dbReference type="GO" id="GO:0046872">
    <property type="term" value="F:metal ion binding"/>
    <property type="evidence" value="ECO:0007669"/>
    <property type="project" value="UniProtKB-KW"/>
</dbReference>
<dbReference type="PANTHER" id="PTHR30004:SF6">
    <property type="entry name" value="D-THREONATE 4-PHOSPHATE DEHYDROGENASE"/>
    <property type="match status" value="1"/>
</dbReference>
<reference evidence="5 6" key="1">
    <citation type="submission" date="2015-09" db="EMBL/GenBank/DDBJ databases">
        <title>Sorangium comparison.</title>
        <authorList>
            <person name="Zaburannyi N."/>
            <person name="Bunk B."/>
            <person name="Overmann J."/>
            <person name="Mueller R."/>
        </authorList>
    </citation>
    <scope>NUCLEOTIDE SEQUENCE [LARGE SCALE GENOMIC DNA]</scope>
    <source>
        <strain evidence="5 6">So ceGT47</strain>
    </source>
</reference>
<evidence type="ECO:0000256" key="1">
    <source>
        <dbReference type="ARBA" id="ARBA00022723"/>
    </source>
</evidence>
<dbReference type="GO" id="GO:0051287">
    <property type="term" value="F:NAD binding"/>
    <property type="evidence" value="ECO:0007669"/>
    <property type="project" value="InterPro"/>
</dbReference>
<feature type="region of interest" description="Disordered" evidence="4">
    <location>
        <begin position="1"/>
        <end position="23"/>
    </location>
</feature>
<dbReference type="PANTHER" id="PTHR30004">
    <property type="entry name" value="4-HYDROXYTHREONINE-4-PHOSPHATE DEHYDROGENASE"/>
    <property type="match status" value="1"/>
</dbReference>
<protein>
    <submittedName>
        <fullName evidence="5">4-hydroxythreonine-4-phosphate dehydrogenase</fullName>
        <ecNumber evidence="5">1.1.1.262</ecNumber>
    </submittedName>
</protein>
<dbReference type="SUPFAM" id="SSF53659">
    <property type="entry name" value="Isocitrate/Isopropylmalate dehydrogenase-like"/>
    <property type="match status" value="1"/>
</dbReference>
<keyword evidence="3" id="KW-0520">NAD</keyword>
<dbReference type="AlphaFoldDB" id="A0A4P2Q7Z0"/>
<dbReference type="Pfam" id="PF04166">
    <property type="entry name" value="PdxA"/>
    <property type="match status" value="1"/>
</dbReference>
<evidence type="ECO:0000313" key="5">
    <source>
        <dbReference type="EMBL" id="AUX25268.1"/>
    </source>
</evidence>
<proteinExistence type="predicted"/>
<gene>
    <name evidence="5" type="primary">pdxA</name>
    <name evidence="5" type="ORF">SOCEGT47_058120</name>
</gene>
<dbReference type="EC" id="1.1.1.262" evidence="5"/>
<dbReference type="EMBL" id="CP012670">
    <property type="protein sequence ID" value="AUX25268.1"/>
    <property type="molecule type" value="Genomic_DNA"/>
</dbReference>
<accession>A0A4P2Q7Z0</accession>
<keyword evidence="2 5" id="KW-0560">Oxidoreductase</keyword>
<dbReference type="RefSeq" id="WP_207213671.1">
    <property type="nucleotide sequence ID" value="NZ_CP012670.1"/>
</dbReference>
<evidence type="ECO:0000256" key="4">
    <source>
        <dbReference type="SAM" id="MobiDB-lite"/>
    </source>
</evidence>
<dbReference type="NCBIfam" id="TIGR00557">
    <property type="entry name" value="pdxA"/>
    <property type="match status" value="1"/>
</dbReference>
<dbReference type="Proteomes" id="UP000295781">
    <property type="component" value="Chromosome"/>
</dbReference>